<name>A0A1E7NF63_KITAU</name>
<evidence type="ECO:0000256" key="3">
    <source>
        <dbReference type="ARBA" id="ARBA00023163"/>
    </source>
</evidence>
<evidence type="ECO:0000256" key="2">
    <source>
        <dbReference type="ARBA" id="ARBA00023125"/>
    </source>
</evidence>
<dbReference type="InterPro" id="IPR036271">
    <property type="entry name" value="Tet_transcr_reg_TetR-rel_C_sf"/>
</dbReference>
<feature type="region of interest" description="Disordered" evidence="5">
    <location>
        <begin position="1"/>
        <end position="26"/>
    </location>
</feature>
<keyword evidence="3" id="KW-0804">Transcription</keyword>
<dbReference type="Pfam" id="PF16859">
    <property type="entry name" value="TetR_C_11"/>
    <property type="match status" value="1"/>
</dbReference>
<dbReference type="SUPFAM" id="SSF48498">
    <property type="entry name" value="Tetracyclin repressor-like, C-terminal domain"/>
    <property type="match status" value="1"/>
</dbReference>
<evidence type="ECO:0000256" key="1">
    <source>
        <dbReference type="ARBA" id="ARBA00023015"/>
    </source>
</evidence>
<dbReference type="Gene3D" id="1.10.357.10">
    <property type="entry name" value="Tetracycline Repressor, domain 2"/>
    <property type="match status" value="1"/>
</dbReference>
<dbReference type="GO" id="GO:0003700">
    <property type="term" value="F:DNA-binding transcription factor activity"/>
    <property type="evidence" value="ECO:0007669"/>
    <property type="project" value="TreeGrafter"/>
</dbReference>
<dbReference type="Gene3D" id="1.10.10.60">
    <property type="entry name" value="Homeodomain-like"/>
    <property type="match status" value="1"/>
</dbReference>
<dbReference type="OrthoDB" id="9796019at2"/>
<gene>
    <name evidence="7" type="ORF">HS99_0001020</name>
</gene>
<protein>
    <submittedName>
        <fullName evidence="7">TetR family transcriptional regulator</fullName>
    </submittedName>
</protein>
<dbReference type="InterPro" id="IPR009057">
    <property type="entry name" value="Homeodomain-like_sf"/>
</dbReference>
<feature type="compositionally biased region" description="Pro residues" evidence="5">
    <location>
        <begin position="1"/>
        <end position="17"/>
    </location>
</feature>
<dbReference type="SUPFAM" id="SSF46689">
    <property type="entry name" value="Homeodomain-like"/>
    <property type="match status" value="1"/>
</dbReference>
<dbReference type="InterPro" id="IPR011075">
    <property type="entry name" value="TetR_C"/>
</dbReference>
<dbReference type="Proteomes" id="UP000037395">
    <property type="component" value="Unassembled WGS sequence"/>
</dbReference>
<organism evidence="7 8">
    <name type="scientific">Kitasatospora aureofaciens</name>
    <name type="common">Streptomyces aureofaciens</name>
    <dbReference type="NCBI Taxonomy" id="1894"/>
    <lineage>
        <taxon>Bacteria</taxon>
        <taxon>Bacillati</taxon>
        <taxon>Actinomycetota</taxon>
        <taxon>Actinomycetes</taxon>
        <taxon>Kitasatosporales</taxon>
        <taxon>Streptomycetaceae</taxon>
        <taxon>Kitasatospora</taxon>
    </lineage>
</organism>
<keyword evidence="2 4" id="KW-0238">DNA-binding</keyword>
<dbReference type="AlphaFoldDB" id="A0A1E7NF63"/>
<evidence type="ECO:0000313" key="7">
    <source>
        <dbReference type="EMBL" id="OEV39327.1"/>
    </source>
</evidence>
<dbReference type="InterPro" id="IPR023772">
    <property type="entry name" value="DNA-bd_HTH_TetR-type_CS"/>
</dbReference>
<dbReference type="GO" id="GO:0000976">
    <property type="term" value="F:transcription cis-regulatory region binding"/>
    <property type="evidence" value="ECO:0007669"/>
    <property type="project" value="TreeGrafter"/>
</dbReference>
<comment type="caution">
    <text evidence="7">The sequence shown here is derived from an EMBL/GenBank/DDBJ whole genome shotgun (WGS) entry which is preliminary data.</text>
</comment>
<feature type="DNA-binding region" description="H-T-H motif" evidence="4">
    <location>
        <begin position="53"/>
        <end position="72"/>
    </location>
</feature>
<proteinExistence type="predicted"/>
<reference evidence="7" key="1">
    <citation type="submission" date="2016-08" db="EMBL/GenBank/DDBJ databases">
        <title>Sequencing, Assembly and Comparative Genomics of S. aureofaciens ATCC 10762.</title>
        <authorList>
            <person name="Gradnigo J.S."/>
            <person name="Johnson N."/>
            <person name="Somerville G.A."/>
        </authorList>
    </citation>
    <scope>NUCLEOTIDE SEQUENCE [LARGE SCALE GENOMIC DNA]</scope>
    <source>
        <strain evidence="7">ATCC 10762</strain>
    </source>
</reference>
<dbReference type="PROSITE" id="PS50977">
    <property type="entry name" value="HTH_TETR_2"/>
    <property type="match status" value="1"/>
</dbReference>
<dbReference type="InterPro" id="IPR050109">
    <property type="entry name" value="HTH-type_TetR-like_transc_reg"/>
</dbReference>
<dbReference type="Pfam" id="PF00440">
    <property type="entry name" value="TetR_N"/>
    <property type="match status" value="1"/>
</dbReference>
<dbReference type="InterPro" id="IPR001647">
    <property type="entry name" value="HTH_TetR"/>
</dbReference>
<evidence type="ECO:0000259" key="6">
    <source>
        <dbReference type="PROSITE" id="PS50977"/>
    </source>
</evidence>
<keyword evidence="1" id="KW-0805">Transcription regulation</keyword>
<dbReference type="EMBL" id="JPRF03000001">
    <property type="protein sequence ID" value="OEV39327.1"/>
    <property type="molecule type" value="Genomic_DNA"/>
</dbReference>
<evidence type="ECO:0000256" key="4">
    <source>
        <dbReference type="PROSITE-ProRule" id="PRU00335"/>
    </source>
</evidence>
<dbReference type="PANTHER" id="PTHR30055:SF148">
    <property type="entry name" value="TETR-FAMILY TRANSCRIPTIONAL REGULATOR"/>
    <property type="match status" value="1"/>
</dbReference>
<feature type="domain" description="HTH tetR-type" evidence="6">
    <location>
        <begin position="30"/>
        <end position="90"/>
    </location>
</feature>
<evidence type="ECO:0000256" key="5">
    <source>
        <dbReference type="SAM" id="MobiDB-lite"/>
    </source>
</evidence>
<dbReference type="PROSITE" id="PS01081">
    <property type="entry name" value="HTH_TETR_1"/>
    <property type="match status" value="1"/>
</dbReference>
<sequence length="211" mass="22171">MPATPAPQSPPPAPGRPPGRRLPGGPVLQDSVTEAIAAAFFEELAATGYARLSLEAVAKRAGAGKAAIYRRWASKLEMTVDLVSAVAVDASGPADTGSLRGDVLAFLAEVAHALNQPLAARIIPDLIAEGGRTPELAEALFTAVRDTRRGKATRLLDRAVDRGELPAAVDRELALDLLAGPLYWRLAVVHTPTAPDHLDRLADKLVAAFRA</sequence>
<evidence type="ECO:0000313" key="8">
    <source>
        <dbReference type="Proteomes" id="UP000037395"/>
    </source>
</evidence>
<accession>A0A1E7NF63</accession>
<keyword evidence="8" id="KW-1185">Reference proteome</keyword>
<dbReference type="PANTHER" id="PTHR30055">
    <property type="entry name" value="HTH-TYPE TRANSCRIPTIONAL REGULATOR RUTR"/>
    <property type="match status" value="1"/>
</dbReference>